<accession>A0ABN7B2X7</accession>
<keyword evidence="5 7" id="KW-1133">Transmembrane helix</keyword>
<dbReference type="Pfam" id="PF12698">
    <property type="entry name" value="ABC2_membrane_3"/>
    <property type="match status" value="1"/>
</dbReference>
<dbReference type="InterPro" id="IPR027417">
    <property type="entry name" value="P-loop_NTPase"/>
</dbReference>
<gene>
    <name evidence="9" type="ORF">NTJ_11582</name>
</gene>
<keyword evidence="6 7" id="KW-0472">Membrane</keyword>
<evidence type="ECO:0000256" key="5">
    <source>
        <dbReference type="ARBA" id="ARBA00022989"/>
    </source>
</evidence>
<evidence type="ECO:0000313" key="10">
    <source>
        <dbReference type="Proteomes" id="UP001307889"/>
    </source>
</evidence>
<evidence type="ECO:0000256" key="4">
    <source>
        <dbReference type="ARBA" id="ARBA00022840"/>
    </source>
</evidence>
<dbReference type="PANTHER" id="PTHR43038">
    <property type="entry name" value="ATP-BINDING CASSETTE, SUB-FAMILY H, MEMBER 1"/>
    <property type="match status" value="1"/>
</dbReference>
<dbReference type="CDD" id="cd03230">
    <property type="entry name" value="ABC_DR_subfamily_A"/>
    <property type="match status" value="1"/>
</dbReference>
<comment type="subcellular location">
    <subcellularLocation>
        <location evidence="1">Membrane</location>
        <topology evidence="1">Multi-pass membrane protein</topology>
    </subcellularLocation>
</comment>
<keyword evidence="2 7" id="KW-0812">Transmembrane</keyword>
<feature type="transmembrane region" description="Helical" evidence="7">
    <location>
        <begin position="535"/>
        <end position="561"/>
    </location>
</feature>
<evidence type="ECO:0000256" key="1">
    <source>
        <dbReference type="ARBA" id="ARBA00004141"/>
    </source>
</evidence>
<dbReference type="Pfam" id="PF00005">
    <property type="entry name" value="ABC_tran"/>
    <property type="match status" value="1"/>
</dbReference>
<proteinExistence type="predicted"/>
<evidence type="ECO:0000256" key="7">
    <source>
        <dbReference type="SAM" id="Phobius"/>
    </source>
</evidence>
<dbReference type="InterPro" id="IPR003439">
    <property type="entry name" value="ABC_transporter-like_ATP-bd"/>
</dbReference>
<evidence type="ECO:0000256" key="2">
    <source>
        <dbReference type="ARBA" id="ARBA00022692"/>
    </source>
</evidence>
<dbReference type="Gene3D" id="3.40.50.300">
    <property type="entry name" value="P-loop containing nucleotide triphosphate hydrolases"/>
    <property type="match status" value="1"/>
</dbReference>
<protein>
    <recommendedName>
        <fullName evidence="8">ABC transporter domain-containing protein</fullName>
    </recommendedName>
</protein>
<dbReference type="EMBL" id="AP028917">
    <property type="protein sequence ID" value="BES98769.1"/>
    <property type="molecule type" value="Genomic_DNA"/>
</dbReference>
<keyword evidence="4" id="KW-0067">ATP-binding</keyword>
<feature type="transmembrane region" description="Helical" evidence="7">
    <location>
        <begin position="567"/>
        <end position="590"/>
    </location>
</feature>
<sequence length="691" mass="78092">MMRESDPSPGPAGAVVVREAYKRYTSSAVVLNGLNMTVEAGSVYGFLGPSGCGKTTLLSCIVGRTSLDAGSISLTVKSRANIGYMPQELALSKEFKISELMSYYGLLYGMSRAVLKKRKEELYALLDLPPEEKIIEKLSGGQQRRTSLCVALLHDPELLILDEPTCGVDPLLSHSIWKHLMALSRNHKKTIIITTHYIEEARQADRIGLMRGGEILAENAPNQLMVSNGCDNLEKVFFLLSQKQAITFNNNEIVKEYPKPPQKPEPPIKPRQSIAWWHVYSHIVKSYYWLNANKPIVGFLLLLPIVQCFLFQLTVGRDPDELQMGFINKEVRNWRDNCYDFANESCILDYGFASCKFLDKLTGEKVKLIEYYDEESARAAVRQNAVWGFLRIGDNYTASLRDRVFNARIRILELVDEEPEDYMELSEVSVWLDMSNQYIGYLLQRNLYLAYQAFYTDIHLSCDINPEVAKIPIKWEAAVYGSNHPTFSEFAIPAILQLFEFYLPMMFTVGAILMEKREGLLERSLISGMTLPEVLLGHAIVQFIVLTIQTAFMMVVLYVVYDNVIRGSVILALSLLFIVGLSGMCYGILVSAMCDSDQAATYMGLGSFFPLAMLSGMVWPFEGMHWTLRSVGWILPLTLTTESFRSIAMRGWGMEHFTVYAGFISSLGWSVFFILGTYFLVVINKSIRLLK</sequence>
<dbReference type="InterPro" id="IPR013525">
    <property type="entry name" value="ABC2_TM"/>
</dbReference>
<keyword evidence="3" id="KW-0547">Nucleotide-binding</keyword>
<name>A0ABN7B2X7_9HEMI</name>
<evidence type="ECO:0000256" key="3">
    <source>
        <dbReference type="ARBA" id="ARBA00022741"/>
    </source>
</evidence>
<dbReference type="Proteomes" id="UP001307889">
    <property type="component" value="Chromosome 9"/>
</dbReference>
<dbReference type="PANTHER" id="PTHR43038:SF3">
    <property type="entry name" value="ABC TRANSPORTER G FAMILY MEMBER 20 ISOFORM X1"/>
    <property type="match status" value="1"/>
</dbReference>
<evidence type="ECO:0000256" key="6">
    <source>
        <dbReference type="ARBA" id="ARBA00023136"/>
    </source>
</evidence>
<feature type="transmembrane region" description="Helical" evidence="7">
    <location>
        <begin position="602"/>
        <end position="621"/>
    </location>
</feature>
<dbReference type="SUPFAM" id="SSF52540">
    <property type="entry name" value="P-loop containing nucleoside triphosphate hydrolases"/>
    <property type="match status" value="1"/>
</dbReference>
<reference evidence="9 10" key="1">
    <citation type="submission" date="2023-09" db="EMBL/GenBank/DDBJ databases">
        <title>Nesidiocoris tenuis whole genome shotgun sequence.</title>
        <authorList>
            <person name="Shibata T."/>
            <person name="Shimoda M."/>
            <person name="Kobayashi T."/>
            <person name="Uehara T."/>
        </authorList>
    </citation>
    <scope>NUCLEOTIDE SEQUENCE [LARGE SCALE GENOMIC DNA]</scope>
    <source>
        <strain evidence="9 10">Japan</strain>
    </source>
</reference>
<organism evidence="9 10">
    <name type="scientific">Nesidiocoris tenuis</name>
    <dbReference type="NCBI Taxonomy" id="355587"/>
    <lineage>
        <taxon>Eukaryota</taxon>
        <taxon>Metazoa</taxon>
        <taxon>Ecdysozoa</taxon>
        <taxon>Arthropoda</taxon>
        <taxon>Hexapoda</taxon>
        <taxon>Insecta</taxon>
        <taxon>Pterygota</taxon>
        <taxon>Neoptera</taxon>
        <taxon>Paraneoptera</taxon>
        <taxon>Hemiptera</taxon>
        <taxon>Heteroptera</taxon>
        <taxon>Panheteroptera</taxon>
        <taxon>Cimicomorpha</taxon>
        <taxon>Miridae</taxon>
        <taxon>Dicyphina</taxon>
        <taxon>Nesidiocoris</taxon>
    </lineage>
</organism>
<dbReference type="InterPro" id="IPR003593">
    <property type="entry name" value="AAA+_ATPase"/>
</dbReference>
<dbReference type="SMART" id="SM00382">
    <property type="entry name" value="AAA"/>
    <property type="match status" value="1"/>
</dbReference>
<evidence type="ECO:0000259" key="8">
    <source>
        <dbReference type="PROSITE" id="PS50893"/>
    </source>
</evidence>
<feature type="transmembrane region" description="Helical" evidence="7">
    <location>
        <begin position="659"/>
        <end position="683"/>
    </location>
</feature>
<evidence type="ECO:0000313" key="9">
    <source>
        <dbReference type="EMBL" id="BES98769.1"/>
    </source>
</evidence>
<dbReference type="PROSITE" id="PS50893">
    <property type="entry name" value="ABC_TRANSPORTER_2"/>
    <property type="match status" value="1"/>
</dbReference>
<keyword evidence="10" id="KW-1185">Reference proteome</keyword>
<feature type="domain" description="ABC transporter" evidence="8">
    <location>
        <begin position="15"/>
        <end position="237"/>
    </location>
</feature>